<gene>
    <name evidence="1" type="ORF">Rrhod_4386</name>
</gene>
<dbReference type="AlphaFoldDB" id="R7WGR6"/>
<accession>R7WGR6</accession>
<dbReference type="PATRIC" id="fig|1273125.3.peg.4161"/>
<name>R7WGR6_9NOCA</name>
<dbReference type="Proteomes" id="UP000013525">
    <property type="component" value="Unassembled WGS sequence"/>
</dbReference>
<evidence type="ECO:0000313" key="2">
    <source>
        <dbReference type="Proteomes" id="UP000013525"/>
    </source>
</evidence>
<sequence length="210" mass="21741">MGVTGLLLAGVGSRFAPTAAAQSAEMPLPPVRDTTAGILAFVVPGDDAWSRHQGVATDRPGGATPGACASLERTFDAAVPFPLLGPAFGITLPGAAAISALINLFTVTMDGASVHGPFAAPFANLSHAAKAHVFELLDVDPLLPGLPLKFATNAIPTLAAFAAYSEVSAFDRRTRTLTGRPAGWELSRYEGVSDGWDEFRGYYRGVDDAG</sequence>
<dbReference type="eggNOG" id="ENOG5033WUU">
    <property type="taxonomic scope" value="Bacteria"/>
</dbReference>
<evidence type="ECO:0000313" key="1">
    <source>
        <dbReference type="EMBL" id="EOM74243.1"/>
    </source>
</evidence>
<keyword evidence="2" id="KW-1185">Reference proteome</keyword>
<organism evidence="1 2">
    <name type="scientific">Rhodococcus rhodnii LMG 5362</name>
    <dbReference type="NCBI Taxonomy" id="1273125"/>
    <lineage>
        <taxon>Bacteria</taxon>
        <taxon>Bacillati</taxon>
        <taxon>Actinomycetota</taxon>
        <taxon>Actinomycetes</taxon>
        <taxon>Mycobacteriales</taxon>
        <taxon>Nocardiaceae</taxon>
        <taxon>Rhodococcus</taxon>
    </lineage>
</organism>
<dbReference type="EMBL" id="APMY01000133">
    <property type="protein sequence ID" value="EOM74243.1"/>
    <property type="molecule type" value="Genomic_DNA"/>
</dbReference>
<protein>
    <submittedName>
        <fullName evidence="1">Uncharacterized protein</fullName>
    </submittedName>
</protein>
<comment type="caution">
    <text evidence="1">The sequence shown here is derived from an EMBL/GenBank/DDBJ whole genome shotgun (WGS) entry which is preliminary data.</text>
</comment>
<reference evidence="1 2" key="1">
    <citation type="journal article" date="2013" name="Genome Announc.">
        <title>Draft Genome Sequence of Rhodococcus rhodnii Strain LMG5362, a Symbiont of Rhodnius prolixus (Hemiptera, Reduviidae, Triatominae), the Principle Vector of Trypanosoma cruzi.</title>
        <authorList>
            <person name="Pachebat J.A."/>
            <person name="van Keulen G."/>
            <person name="Whitten M.M."/>
            <person name="Girdwood S."/>
            <person name="Del Sol R."/>
            <person name="Dyson P.J."/>
            <person name="Facey P.D."/>
        </authorList>
    </citation>
    <scope>NUCLEOTIDE SEQUENCE [LARGE SCALE GENOMIC DNA]</scope>
    <source>
        <strain evidence="1 2">LMG 5362</strain>
    </source>
</reference>
<proteinExistence type="predicted"/>